<dbReference type="InterPro" id="IPR036397">
    <property type="entry name" value="RNaseH_sf"/>
</dbReference>
<protein>
    <recommendedName>
        <fullName evidence="4">Tc1-like transposase DDE domain-containing protein</fullName>
    </recommendedName>
</protein>
<evidence type="ECO:0008006" key="4">
    <source>
        <dbReference type="Google" id="ProtNLM"/>
    </source>
</evidence>
<comment type="caution">
    <text evidence="2">The sequence shown here is derived from an EMBL/GenBank/DDBJ whole genome shotgun (WGS) entry which is preliminary data.</text>
</comment>
<reference evidence="2 3" key="1">
    <citation type="journal article" date="2015" name="Genome Biol.">
        <title>Comparative genomics of Steinernema reveals deeply conserved gene regulatory networks.</title>
        <authorList>
            <person name="Dillman A.R."/>
            <person name="Macchietto M."/>
            <person name="Porter C.F."/>
            <person name="Rogers A."/>
            <person name="Williams B."/>
            <person name="Antoshechkin I."/>
            <person name="Lee M.M."/>
            <person name="Goodwin Z."/>
            <person name="Lu X."/>
            <person name="Lewis E.E."/>
            <person name="Goodrich-Blair H."/>
            <person name="Stock S.P."/>
            <person name="Adams B.J."/>
            <person name="Sternberg P.W."/>
            <person name="Mortazavi A."/>
        </authorList>
    </citation>
    <scope>NUCLEOTIDE SEQUENCE [LARGE SCALE GENOMIC DNA]</scope>
    <source>
        <strain evidence="2 3">ALL</strain>
    </source>
</reference>
<reference evidence="2 3" key="2">
    <citation type="journal article" date="2019" name="G3 (Bethesda)">
        <title>Hybrid Assembly of the Genome of the Entomopathogenic Nematode Steinernema carpocapsae Identifies the X-Chromosome.</title>
        <authorList>
            <person name="Serra L."/>
            <person name="Macchietto M."/>
            <person name="Macias-Munoz A."/>
            <person name="McGill C.J."/>
            <person name="Rodriguez I.M."/>
            <person name="Rodriguez B."/>
            <person name="Murad R."/>
            <person name="Mortazavi A."/>
        </authorList>
    </citation>
    <scope>NUCLEOTIDE SEQUENCE [LARGE SCALE GENOMIC DNA]</scope>
    <source>
        <strain evidence="2 3">ALL</strain>
    </source>
</reference>
<sequence>MASARLSKDCERPKKPFPKVHHGLGGSFGTKLHFFDQKKRFNAVGYQTKILEGVMKPWAEKNTSGIQWTYQQDGAPTHSANTTLNWLHDPTNVVSGACSGSSGTRTSGHRTRLTSTLWTSRFGQSWGKDLRKKIRNRQIPEARPAKSLEGISSELTIRIVDQFRNVFRPVSSGRRAF</sequence>
<dbReference type="EMBL" id="AZBU02000014">
    <property type="protein sequence ID" value="TKR57790.1"/>
    <property type="molecule type" value="Genomic_DNA"/>
</dbReference>
<dbReference type="Gene3D" id="3.30.420.10">
    <property type="entry name" value="Ribonuclease H-like superfamily/Ribonuclease H"/>
    <property type="match status" value="1"/>
</dbReference>
<evidence type="ECO:0000313" key="2">
    <source>
        <dbReference type="EMBL" id="TKR57790.1"/>
    </source>
</evidence>
<gene>
    <name evidence="2" type="ORF">L596_030443</name>
</gene>
<dbReference type="GO" id="GO:0003676">
    <property type="term" value="F:nucleic acid binding"/>
    <property type="evidence" value="ECO:0007669"/>
    <property type="project" value="InterPro"/>
</dbReference>
<keyword evidence="3" id="KW-1185">Reference proteome</keyword>
<dbReference type="Proteomes" id="UP000298663">
    <property type="component" value="Unassembled WGS sequence"/>
</dbReference>
<feature type="compositionally biased region" description="Basic and acidic residues" evidence="1">
    <location>
        <begin position="1"/>
        <end position="14"/>
    </location>
</feature>
<name>A0A4U5LPG4_STECR</name>
<feature type="region of interest" description="Disordered" evidence="1">
    <location>
        <begin position="1"/>
        <end position="22"/>
    </location>
</feature>
<accession>A0A4U5LPG4</accession>
<evidence type="ECO:0000313" key="3">
    <source>
        <dbReference type="Proteomes" id="UP000298663"/>
    </source>
</evidence>
<organism evidence="2 3">
    <name type="scientific">Steinernema carpocapsae</name>
    <name type="common">Entomopathogenic nematode</name>
    <dbReference type="NCBI Taxonomy" id="34508"/>
    <lineage>
        <taxon>Eukaryota</taxon>
        <taxon>Metazoa</taxon>
        <taxon>Ecdysozoa</taxon>
        <taxon>Nematoda</taxon>
        <taxon>Chromadorea</taxon>
        <taxon>Rhabditida</taxon>
        <taxon>Tylenchina</taxon>
        <taxon>Panagrolaimomorpha</taxon>
        <taxon>Strongyloidoidea</taxon>
        <taxon>Steinernematidae</taxon>
        <taxon>Steinernema</taxon>
    </lineage>
</organism>
<dbReference type="AlphaFoldDB" id="A0A4U5LPG4"/>
<evidence type="ECO:0000256" key="1">
    <source>
        <dbReference type="SAM" id="MobiDB-lite"/>
    </source>
</evidence>
<proteinExistence type="predicted"/>
<dbReference type="OrthoDB" id="5820972at2759"/>